<feature type="region of interest" description="Disordered" evidence="9">
    <location>
        <begin position="333"/>
        <end position="354"/>
    </location>
</feature>
<dbReference type="InterPro" id="IPR008313">
    <property type="entry name" value="GH125"/>
</dbReference>
<dbReference type="InterPro" id="IPR048682">
    <property type="entry name" value="COG4"/>
</dbReference>
<dbReference type="SMART" id="SM01149">
    <property type="entry name" value="DUF1237"/>
    <property type="match status" value="1"/>
</dbReference>
<dbReference type="Proteomes" id="UP000799777">
    <property type="component" value="Unassembled WGS sequence"/>
</dbReference>
<feature type="domain" description="COG4 transport protein middle alpha-helical bundle" evidence="10">
    <location>
        <begin position="174"/>
        <end position="514"/>
    </location>
</feature>
<dbReference type="AlphaFoldDB" id="A0A9P4HDD8"/>
<dbReference type="SMART" id="SM00762">
    <property type="entry name" value="Cog4"/>
    <property type="match status" value="1"/>
</dbReference>
<evidence type="ECO:0000256" key="1">
    <source>
        <dbReference type="ARBA" id="ARBA00004395"/>
    </source>
</evidence>
<dbReference type="Gene3D" id="1.50.10.10">
    <property type="match status" value="1"/>
</dbReference>
<keyword evidence="5" id="KW-0653">Protein transport</keyword>
<dbReference type="PANTHER" id="PTHR24016">
    <property type="entry name" value="CONSERVED OLIGOMERIC GOLGI COMPLEX SUBUNIT 4"/>
    <property type="match status" value="1"/>
</dbReference>
<evidence type="ECO:0000256" key="9">
    <source>
        <dbReference type="SAM" id="MobiDB-lite"/>
    </source>
</evidence>
<evidence type="ECO:0000256" key="6">
    <source>
        <dbReference type="ARBA" id="ARBA00023034"/>
    </source>
</evidence>
<dbReference type="SUPFAM" id="SSF48208">
    <property type="entry name" value="Six-hairpin glycosidases"/>
    <property type="match status" value="1"/>
</dbReference>
<keyword evidence="4" id="KW-0813">Transport</keyword>
<dbReference type="InterPro" id="IPR013167">
    <property type="entry name" value="COG4_M"/>
</dbReference>
<dbReference type="Pfam" id="PF20663">
    <property type="entry name" value="COG4_N"/>
    <property type="match status" value="1"/>
</dbReference>
<evidence type="ECO:0000256" key="7">
    <source>
        <dbReference type="ARBA" id="ARBA00023136"/>
    </source>
</evidence>
<dbReference type="InterPro" id="IPR048684">
    <property type="entry name" value="COG4_C"/>
</dbReference>
<dbReference type="InterPro" id="IPR048680">
    <property type="entry name" value="COG4_N"/>
</dbReference>
<dbReference type="Pfam" id="PF06824">
    <property type="entry name" value="Glyco_hydro_125"/>
    <property type="match status" value="1"/>
</dbReference>
<dbReference type="Gene3D" id="1.20.58.1970">
    <property type="match status" value="1"/>
</dbReference>
<keyword evidence="7" id="KW-0472">Membrane</keyword>
<reference evidence="11" key="1">
    <citation type="journal article" date="2020" name="Stud. Mycol.">
        <title>101 Dothideomycetes genomes: a test case for predicting lifestyles and emergence of pathogens.</title>
        <authorList>
            <person name="Haridas S."/>
            <person name="Albert R."/>
            <person name="Binder M."/>
            <person name="Bloem J."/>
            <person name="Labutti K."/>
            <person name="Salamov A."/>
            <person name="Andreopoulos B."/>
            <person name="Baker S."/>
            <person name="Barry K."/>
            <person name="Bills G."/>
            <person name="Bluhm B."/>
            <person name="Cannon C."/>
            <person name="Castanera R."/>
            <person name="Culley D."/>
            <person name="Daum C."/>
            <person name="Ezra D."/>
            <person name="Gonzalez J."/>
            <person name="Henrissat B."/>
            <person name="Kuo A."/>
            <person name="Liang C."/>
            <person name="Lipzen A."/>
            <person name="Lutzoni F."/>
            <person name="Magnuson J."/>
            <person name="Mondo S."/>
            <person name="Nolan M."/>
            <person name="Ohm R."/>
            <person name="Pangilinan J."/>
            <person name="Park H.-J."/>
            <person name="Ramirez L."/>
            <person name="Alfaro M."/>
            <person name="Sun H."/>
            <person name="Tritt A."/>
            <person name="Yoshinaga Y."/>
            <person name="Zwiers L.-H."/>
            <person name="Turgeon B."/>
            <person name="Goodwin S."/>
            <person name="Spatafora J."/>
            <person name="Crous P."/>
            <person name="Grigoriev I."/>
        </authorList>
    </citation>
    <scope>NUCLEOTIDE SEQUENCE</scope>
    <source>
        <strain evidence="11">CBS 110217</strain>
    </source>
</reference>
<evidence type="ECO:0000256" key="4">
    <source>
        <dbReference type="ARBA" id="ARBA00022448"/>
    </source>
</evidence>
<evidence type="ECO:0000313" key="12">
    <source>
        <dbReference type="Proteomes" id="UP000799777"/>
    </source>
</evidence>
<keyword evidence="12" id="KW-1185">Reference proteome</keyword>
<gene>
    <name evidence="11" type="ORF">EK21DRAFT_64349</name>
</gene>
<comment type="caution">
    <text evidence="11">The sequence shown here is derived from an EMBL/GenBank/DDBJ whole genome shotgun (WGS) entry which is preliminary data.</text>
</comment>
<organism evidence="11 12">
    <name type="scientific">Setomelanomma holmii</name>
    <dbReference type="NCBI Taxonomy" id="210430"/>
    <lineage>
        <taxon>Eukaryota</taxon>
        <taxon>Fungi</taxon>
        <taxon>Dikarya</taxon>
        <taxon>Ascomycota</taxon>
        <taxon>Pezizomycotina</taxon>
        <taxon>Dothideomycetes</taxon>
        <taxon>Pleosporomycetidae</taxon>
        <taxon>Pleosporales</taxon>
        <taxon>Pleosporineae</taxon>
        <taxon>Phaeosphaeriaceae</taxon>
        <taxon>Setomelanomma</taxon>
    </lineage>
</organism>
<dbReference type="EMBL" id="ML978185">
    <property type="protein sequence ID" value="KAF2031011.1"/>
    <property type="molecule type" value="Genomic_DNA"/>
</dbReference>
<feature type="compositionally biased region" description="Polar residues" evidence="9">
    <location>
        <begin position="333"/>
        <end position="350"/>
    </location>
</feature>
<dbReference type="PANTHER" id="PTHR24016:SF0">
    <property type="entry name" value="CONSERVED OLIGOMERIC GOLGI COMPLEX SUBUNIT 4"/>
    <property type="match status" value="1"/>
</dbReference>
<protein>
    <recommendedName>
        <fullName evidence="3">Conserved oligomeric Golgi complex subunit 4</fullName>
    </recommendedName>
    <alternativeName>
        <fullName evidence="8">Component of oligomeric Golgi complex 4</fullName>
    </alternativeName>
</protein>
<dbReference type="GO" id="GO:0000139">
    <property type="term" value="C:Golgi membrane"/>
    <property type="evidence" value="ECO:0007669"/>
    <property type="project" value="UniProtKB-SubCell"/>
</dbReference>
<dbReference type="GO" id="GO:0015031">
    <property type="term" value="P:protein transport"/>
    <property type="evidence" value="ECO:0007669"/>
    <property type="project" value="UniProtKB-KW"/>
</dbReference>
<accession>A0A9P4HDD8</accession>
<dbReference type="GO" id="GO:0005975">
    <property type="term" value="P:carbohydrate metabolic process"/>
    <property type="evidence" value="ECO:0007669"/>
    <property type="project" value="InterPro"/>
</dbReference>
<evidence type="ECO:0000256" key="2">
    <source>
        <dbReference type="ARBA" id="ARBA00009215"/>
    </source>
</evidence>
<dbReference type="Pfam" id="PF20662">
    <property type="entry name" value="COG4_C"/>
    <property type="match status" value="1"/>
</dbReference>
<sequence>MAVANGDLEPTRDVFAATSVAEIHAALHQLHEHEVTVTKQLNTLIASQKDLSRELGRLDLLRAHLGTQAVNTRAISNGMLSDAASTANRISSAVKRLDQEQSNVKATLEVVEQVAELKACVLGVHGSMGAPQDWETAASYLSRASKIPDKVINGSFAEEIVPTAEVPDPPRVTLDAAAESLCGLFLREFEKAAKEGDGSKVTRFFKLFPLIGRTGVGLDAYGRYVCQGVASRARANFNSAPPAQRSEGFFYGNTITKLFEHIAQIVDGHEPLVEQHYGPGMMAKVIERLQIEADVQGGIVLDTWQEERSIDRKLTDIKSYAFSFLVQSFLPSQKPSGGTPRSNSPASAVRTSEDEGVNMKEVDGLLGESALMLGRWALYSRFISDKCASSQPEDRIDHGLVMPEFLATSNLQKKVSSHLIEPFNVMTTFFFRRSVEKAFQLDESPSDLTLNPTKPLGSNPPFITSAVDDVMYIVNQVLQRTLATSQRAIIASVEPTITRVLGGDFIGMIQRKMRDESFPQPVIQGGLPPENKVIAFLLLINNLDVSNDYIKRIVEQQLTKRSHSEGEEGKSPLQELFPFGHDAVFVEGRLKALQKGFIAKSTELMNDGITVLFTNVLKPRVRPILAEAFRDIDYAPLEDDEDLEDGMEDDADLVKSRFDRGWGVVIRPIKRILTAANFDRLLALALEYLASALEKRIRSYYGRVNELGAVRLERDIAGIITVAVAGGKYGLRDAFTKCTQMTLIMNMENDEWEEVADDTTGESGIAWVLDVEERKRCPIYTRYSSQRHDPFSTGTYELPYMRPIPPCRTFYSHEVEETLERLRGVIVDPDLFRLFENTWPSTLDTTIAWRGWSNATADLKDEQYRTPKEEELSLVITGDIEAIFDSLASVFRGAVNLQARYILESPFCNAFQAPDEAGIVRSSSRNSDQITPYFDYYKVFSCQWELDSVASFLQLSVDYVTATHDYEFFQKSSNWTKAVQTILSTAKSMMIDSYDAEGNWQHTPYTYCAPYGGTPINQCNGSPHRGNIGLVRSFHRPSDDACVYQYLIPSNMMFSAALNASSFIMEKIAPRNSNLTAWMRQMSTGINRGILDHAIINDPKYGKVYAFEVDGYGSHISMDDPNIPSLLSAPFLSYTTTHDPIYQNTRRKILSRDNPYYAWGPIISGVGSMHTLPGRVWPMANIMTILTSDDDVEIIANLKMLLGSTHGLGLMHESVDAHLEGMYSRSWFSWANGLFGQAVLDLERRKRHILEISFQG</sequence>
<comment type="subcellular location">
    <subcellularLocation>
        <location evidence="1">Golgi apparatus membrane</location>
        <topology evidence="1">Peripheral membrane protein</topology>
    </subcellularLocation>
</comment>
<evidence type="ECO:0000256" key="8">
    <source>
        <dbReference type="ARBA" id="ARBA00031340"/>
    </source>
</evidence>
<comment type="similarity">
    <text evidence="2">Belongs to the COG4 family.</text>
</comment>
<dbReference type="InterPro" id="IPR008928">
    <property type="entry name" value="6-hairpin_glycosidase_sf"/>
</dbReference>
<dbReference type="GO" id="GO:0003824">
    <property type="term" value="F:catalytic activity"/>
    <property type="evidence" value="ECO:0007669"/>
    <property type="project" value="UniProtKB-ARBA"/>
</dbReference>
<evidence type="ECO:0000313" key="11">
    <source>
        <dbReference type="EMBL" id="KAF2031011.1"/>
    </source>
</evidence>
<evidence type="ECO:0000256" key="5">
    <source>
        <dbReference type="ARBA" id="ARBA00022927"/>
    </source>
</evidence>
<proteinExistence type="inferred from homology"/>
<evidence type="ECO:0000259" key="10">
    <source>
        <dbReference type="SMART" id="SM00762"/>
    </source>
</evidence>
<dbReference type="Pfam" id="PF08318">
    <property type="entry name" value="COG4_m"/>
    <property type="match status" value="1"/>
</dbReference>
<keyword evidence="6" id="KW-0333">Golgi apparatus</keyword>
<dbReference type="InterPro" id="IPR012341">
    <property type="entry name" value="6hp_glycosidase-like_sf"/>
</dbReference>
<name>A0A9P4HDD8_9PLEO</name>
<evidence type="ECO:0000256" key="3">
    <source>
        <dbReference type="ARBA" id="ARBA00020975"/>
    </source>
</evidence>
<dbReference type="OrthoDB" id="47059at2759"/>